<dbReference type="Pfam" id="PF03734">
    <property type="entry name" value="YkuD"/>
    <property type="match status" value="1"/>
</dbReference>
<comment type="caution">
    <text evidence="9">The sequence shown here is derived from an EMBL/GenBank/DDBJ whole genome shotgun (WGS) entry which is preliminary data.</text>
</comment>
<dbReference type="Pfam" id="PF20142">
    <property type="entry name" value="Scaffold"/>
    <property type="match status" value="1"/>
</dbReference>
<evidence type="ECO:0000256" key="5">
    <source>
        <dbReference type="ARBA" id="ARBA00022984"/>
    </source>
</evidence>
<name>A0A5R8XZJ2_9BACT</name>
<comment type="pathway">
    <text evidence="1 7">Cell wall biogenesis; peptidoglycan biosynthesis.</text>
</comment>
<protein>
    <recommendedName>
        <fullName evidence="8">L,D-TPase catalytic domain-containing protein</fullName>
    </recommendedName>
</protein>
<dbReference type="InterPro" id="IPR052905">
    <property type="entry name" value="LD-transpeptidase_YkuD-like"/>
</dbReference>
<dbReference type="UniPathway" id="UPA00219"/>
<dbReference type="InterPro" id="IPR005490">
    <property type="entry name" value="LD_TPept_cat_dom"/>
</dbReference>
<dbReference type="GO" id="GO:0071555">
    <property type="term" value="P:cell wall organization"/>
    <property type="evidence" value="ECO:0007669"/>
    <property type="project" value="UniProtKB-UniRule"/>
</dbReference>
<keyword evidence="4 7" id="KW-0133">Cell shape</keyword>
<dbReference type="InterPro" id="IPR038063">
    <property type="entry name" value="Transpep_catalytic_dom"/>
</dbReference>
<dbReference type="PANTHER" id="PTHR41533">
    <property type="entry name" value="L,D-TRANSPEPTIDASE HI_1667-RELATED"/>
    <property type="match status" value="1"/>
</dbReference>
<keyword evidence="10" id="KW-1185">Reference proteome</keyword>
<evidence type="ECO:0000259" key="8">
    <source>
        <dbReference type="PROSITE" id="PS52029"/>
    </source>
</evidence>
<dbReference type="PROSITE" id="PS52029">
    <property type="entry name" value="LD_TPASE"/>
    <property type="match status" value="1"/>
</dbReference>
<keyword evidence="6 7" id="KW-0961">Cell wall biogenesis/degradation</keyword>
<evidence type="ECO:0000313" key="9">
    <source>
        <dbReference type="EMBL" id="TLP37555.1"/>
    </source>
</evidence>
<sequence length="594" mass="71095">MIRFFYFLLFTTIYTYANTSSYTTNEQYVFEENQQNKSFTPLENDFFKKEIETEIKKLLKTKNPSKLSYRLTKKYYKNHNYNPFFISDKGIKNITFELLTIIKKDEVLKPFISKFFDIDSIEKQINLINQKTLDAKELVKLDFMMISTYHIYMRHLSNGIIDWEKFEEDLAKLEEEEEIIAKWQRYKVFTNYRKLLYKAVENDDISLAIDKTNYTFPKVKELSNTINKYEEIKRNGGFVKIPEIKYSLKKDNYYSQIYHLRQRLYQSGDLANVDCQIEDKIDENKKLKSCYEYFDNSVFEAVKKFQKRHGLFDDGIVGKNTIKWLNLSIDDRIKTIRLNLERMRWLPRNLGEKYIIVNIPDFQLKMYNNSEKILDMAVVVGEREHPTPIFSHKISTVVLNPYWRIPQRIVRREIIPKLVEDSMYLVENEIKAFENWDHKSMEYDVSAVDWSMYLDNELIGTSESAPMRFIQIPGEKNPLGRMKFLFPNKYSVYLHDTPAKSLFKKSSRAFSHGCIRVSKPHELLKVIADEDKTFKYEEAQEILNDIEKKDLDLKNKIPVHIVYLTSWIDEEGNIQFRDDIYNYDKMQIKHIYEN</sequence>
<feature type="active site" description="Nucleophile" evidence="7">
    <location>
        <position position="514"/>
    </location>
</feature>
<comment type="similarity">
    <text evidence="2">Belongs to the YkuD family.</text>
</comment>
<dbReference type="InterPro" id="IPR045380">
    <property type="entry name" value="LD_TPept_scaffold_dom"/>
</dbReference>
<organism evidence="9 10">
    <name type="scientific">Arcobacter arenosus</name>
    <dbReference type="NCBI Taxonomy" id="2576037"/>
    <lineage>
        <taxon>Bacteria</taxon>
        <taxon>Pseudomonadati</taxon>
        <taxon>Campylobacterota</taxon>
        <taxon>Epsilonproteobacteria</taxon>
        <taxon>Campylobacterales</taxon>
        <taxon>Arcobacteraceae</taxon>
        <taxon>Arcobacter</taxon>
    </lineage>
</organism>
<dbReference type="GO" id="GO:0004180">
    <property type="term" value="F:carboxypeptidase activity"/>
    <property type="evidence" value="ECO:0007669"/>
    <property type="project" value="UniProtKB-ARBA"/>
</dbReference>
<dbReference type="GO" id="GO:0008360">
    <property type="term" value="P:regulation of cell shape"/>
    <property type="evidence" value="ECO:0007669"/>
    <property type="project" value="UniProtKB-UniRule"/>
</dbReference>
<evidence type="ECO:0000313" key="10">
    <source>
        <dbReference type="Proteomes" id="UP000308901"/>
    </source>
</evidence>
<dbReference type="GO" id="GO:0016740">
    <property type="term" value="F:transferase activity"/>
    <property type="evidence" value="ECO:0007669"/>
    <property type="project" value="UniProtKB-KW"/>
</dbReference>
<accession>A0A5R8XZJ2</accession>
<dbReference type="InterPro" id="IPR036366">
    <property type="entry name" value="PGBDSf"/>
</dbReference>
<feature type="active site" description="Proton donor/acceptor" evidence="7">
    <location>
        <position position="495"/>
    </location>
</feature>
<keyword evidence="3" id="KW-0808">Transferase</keyword>
<evidence type="ECO:0000256" key="1">
    <source>
        <dbReference type="ARBA" id="ARBA00004752"/>
    </source>
</evidence>
<evidence type="ECO:0000256" key="4">
    <source>
        <dbReference type="ARBA" id="ARBA00022960"/>
    </source>
</evidence>
<reference evidence="9 10" key="1">
    <citation type="submission" date="2019-05" db="EMBL/GenBank/DDBJ databases">
        <title>Arcobacter sp. nov., isolated from sea sediment.</title>
        <authorList>
            <person name="Kim W."/>
        </authorList>
    </citation>
    <scope>NUCLEOTIDE SEQUENCE [LARGE SCALE GENOMIC DNA]</scope>
    <source>
        <strain evidence="9 10">CAU 1517</strain>
    </source>
</reference>
<dbReference type="InterPro" id="IPR036365">
    <property type="entry name" value="PGBD-like_sf"/>
</dbReference>
<dbReference type="Proteomes" id="UP000308901">
    <property type="component" value="Unassembled WGS sequence"/>
</dbReference>
<dbReference type="RefSeq" id="WP_138152700.1">
    <property type="nucleotide sequence ID" value="NZ_VANU01000004.1"/>
</dbReference>
<dbReference type="EMBL" id="VANU01000004">
    <property type="protein sequence ID" value="TLP37555.1"/>
    <property type="molecule type" value="Genomic_DNA"/>
</dbReference>
<dbReference type="OrthoDB" id="9778545at2"/>
<dbReference type="CDD" id="cd16913">
    <property type="entry name" value="YkuD_like"/>
    <property type="match status" value="1"/>
</dbReference>
<dbReference type="Gene3D" id="1.10.101.10">
    <property type="entry name" value="PGBD-like superfamily/PGBD"/>
    <property type="match status" value="1"/>
</dbReference>
<dbReference type="SUPFAM" id="SSF47090">
    <property type="entry name" value="PGBD-like"/>
    <property type="match status" value="1"/>
</dbReference>
<dbReference type="AlphaFoldDB" id="A0A5R8XZJ2"/>
<proteinExistence type="inferred from homology"/>
<evidence type="ECO:0000256" key="3">
    <source>
        <dbReference type="ARBA" id="ARBA00022679"/>
    </source>
</evidence>
<dbReference type="InterPro" id="IPR002477">
    <property type="entry name" value="Peptidoglycan-bd-like"/>
</dbReference>
<dbReference type="Gene3D" id="2.40.440.10">
    <property type="entry name" value="L,D-transpeptidase catalytic domain-like"/>
    <property type="match status" value="1"/>
</dbReference>
<keyword evidence="5 7" id="KW-0573">Peptidoglycan synthesis</keyword>
<dbReference type="SUPFAM" id="SSF141523">
    <property type="entry name" value="L,D-transpeptidase catalytic domain-like"/>
    <property type="match status" value="1"/>
</dbReference>
<dbReference type="PANTHER" id="PTHR41533:SF2">
    <property type="entry name" value="BLR7131 PROTEIN"/>
    <property type="match status" value="1"/>
</dbReference>
<gene>
    <name evidence="9" type="ORF">FDK22_09530</name>
</gene>
<dbReference type="Pfam" id="PF01471">
    <property type="entry name" value="PG_binding_1"/>
    <property type="match status" value="1"/>
</dbReference>
<feature type="domain" description="L,D-TPase catalytic" evidence="8">
    <location>
        <begin position="353"/>
        <end position="536"/>
    </location>
</feature>
<evidence type="ECO:0000256" key="6">
    <source>
        <dbReference type="ARBA" id="ARBA00023316"/>
    </source>
</evidence>
<evidence type="ECO:0000256" key="2">
    <source>
        <dbReference type="ARBA" id="ARBA00005992"/>
    </source>
</evidence>
<evidence type="ECO:0000256" key="7">
    <source>
        <dbReference type="PROSITE-ProRule" id="PRU01373"/>
    </source>
</evidence>
<dbReference type="GO" id="GO:0009252">
    <property type="term" value="P:peptidoglycan biosynthetic process"/>
    <property type="evidence" value="ECO:0007669"/>
    <property type="project" value="UniProtKB-UniPathway"/>
</dbReference>